<name>A0ABD0TEW4_LOXSC</name>
<evidence type="ECO:0000259" key="2">
    <source>
        <dbReference type="PROSITE" id="PS50878"/>
    </source>
</evidence>
<feature type="domain" description="Reverse transcriptase" evidence="2">
    <location>
        <begin position="758"/>
        <end position="906"/>
    </location>
</feature>
<proteinExistence type="predicted"/>
<dbReference type="PROSITE" id="PS50878">
    <property type="entry name" value="RT_POL"/>
    <property type="match status" value="1"/>
</dbReference>
<accession>A0ABD0TEW4</accession>
<dbReference type="SUPFAM" id="SSF56219">
    <property type="entry name" value="DNase I-like"/>
    <property type="match status" value="1"/>
</dbReference>
<dbReference type="Proteomes" id="UP001549921">
    <property type="component" value="Unassembled WGS sequence"/>
</dbReference>
<keyword evidence="1" id="KW-0175">Coiled coil</keyword>
<evidence type="ECO:0000313" key="3">
    <source>
        <dbReference type="EMBL" id="KAL0841591.1"/>
    </source>
</evidence>
<comment type="caution">
    <text evidence="3">The sequence shown here is derived from an EMBL/GenBank/DDBJ whole genome shotgun (WGS) entry which is preliminary data.</text>
</comment>
<evidence type="ECO:0000313" key="4">
    <source>
        <dbReference type="Proteomes" id="UP001549921"/>
    </source>
</evidence>
<protein>
    <recommendedName>
        <fullName evidence="2">Reverse transcriptase domain-containing protein</fullName>
    </recommendedName>
</protein>
<dbReference type="PANTHER" id="PTHR47510">
    <property type="entry name" value="REVERSE TRANSCRIPTASE DOMAIN-CONTAINING PROTEIN"/>
    <property type="match status" value="1"/>
</dbReference>
<dbReference type="PANTHER" id="PTHR47510:SF3">
    <property type="entry name" value="ENDO_EXONUCLEASE_PHOSPHATASE DOMAIN-CONTAINING PROTEIN"/>
    <property type="match status" value="1"/>
</dbReference>
<dbReference type="Pfam" id="PF00078">
    <property type="entry name" value="RVT_1"/>
    <property type="match status" value="1"/>
</dbReference>
<reference evidence="3 4" key="1">
    <citation type="submission" date="2024-06" db="EMBL/GenBank/DDBJ databases">
        <title>A chromosome-level genome assembly of beet webworm, Loxostege sticticalis.</title>
        <authorList>
            <person name="Zhang Y."/>
        </authorList>
    </citation>
    <scope>NUCLEOTIDE SEQUENCE [LARGE SCALE GENOMIC DNA]</scope>
    <source>
        <strain evidence="3">AQ028</strain>
        <tissue evidence="3">Male pupae</tissue>
    </source>
</reference>
<dbReference type="EMBL" id="JBEDNZ010000006">
    <property type="protein sequence ID" value="KAL0841591.1"/>
    <property type="molecule type" value="Genomic_DNA"/>
</dbReference>
<gene>
    <name evidence="3" type="ORF">ABMA28_015250</name>
</gene>
<dbReference type="Gene3D" id="3.60.10.10">
    <property type="entry name" value="Endonuclease/exonuclease/phosphatase"/>
    <property type="match status" value="1"/>
</dbReference>
<dbReference type="SUPFAM" id="SSF56672">
    <property type="entry name" value="DNA/RNA polymerases"/>
    <property type="match status" value="1"/>
</dbReference>
<dbReference type="InterPro" id="IPR000477">
    <property type="entry name" value="RT_dom"/>
</dbReference>
<feature type="coiled-coil region" evidence="1">
    <location>
        <begin position="117"/>
        <end position="179"/>
    </location>
</feature>
<evidence type="ECO:0000256" key="1">
    <source>
        <dbReference type="SAM" id="Coils"/>
    </source>
</evidence>
<organism evidence="3 4">
    <name type="scientific">Loxostege sticticalis</name>
    <name type="common">Beet webworm moth</name>
    <dbReference type="NCBI Taxonomy" id="481309"/>
    <lineage>
        <taxon>Eukaryota</taxon>
        <taxon>Metazoa</taxon>
        <taxon>Ecdysozoa</taxon>
        <taxon>Arthropoda</taxon>
        <taxon>Hexapoda</taxon>
        <taxon>Insecta</taxon>
        <taxon>Pterygota</taxon>
        <taxon>Neoptera</taxon>
        <taxon>Endopterygota</taxon>
        <taxon>Lepidoptera</taxon>
        <taxon>Glossata</taxon>
        <taxon>Ditrysia</taxon>
        <taxon>Pyraloidea</taxon>
        <taxon>Crambidae</taxon>
        <taxon>Pyraustinae</taxon>
        <taxon>Loxostege</taxon>
    </lineage>
</organism>
<sequence>MLGMLGINWMWILSNSKVLALAIFFYIVQNYAAIVPAASRDARNNRKGGCTTDWCRIYSININMRQTTHQFSWSHQTLRISRKERTEEYDYKTDFANFESNIMKCLENFGKTQSQQLNQIHEEIAEIKNEIKAIKSTTENLTQRFEQINTEIQILKTNNNTTQDKIKNIETEISQMKKQQLSETASSTPPVYTHETLILELKDRCDREKNVVIVGISELNNKQYNARKLYDEDQVVKLTTSIYASCPKPIKAIRLGKYVPNKPRPIKVCYETNETPRLLLRNKTKLPENIKIYSDKTPTQKLYFESLKDELHRRTENGENNIIIKYIKGVPKIVKDKENTNQKNHRGGGVSIYVHNSIKCEITEELFENGNHYLWIYIDKLSLNIGAIYKPGSTNLGNFLETYTSQLETRRRAIVFGDFNLDLLSEEQSIATCVTKYKNEIKVAGYGILNKIHKDYSTRQTSSTNTLLDHVCTNISNHAFSMSIIESSISDHKQIFLEVGKLAPVINSKTPYQALDYEKLYNNALKMNCDTEDCNYNHLEEFIREQVHNSKVNKIKINNPPKNDWINKNIIDMINLRNDLWTQTKMNPLDINLKKKFEKQRDQVRTTIRKEKRKYYYALFQSNFNHPKKLWELINSLALNKVKNSGAPPKLMSDSGLITDGNAVCDLFNVFFSSVGSDLANQIPNSYHVDTSNVLMYDNKFSHETTLDQFLPCNVDEISKIIDDLDSNTSTGLDGISTKAIKCLKNIIIDRLTNCINTCLTRGVFPDTLKVAKVTPIYKSGCKTDPSNYRPVSVLPVISKIFERVLYNRLNAYLVEKNFLNDRQFGFRSQSNTLAAAVDLITNIKINIDQKSLALGIFIDLKKAFDTVSHQKLLQKLENIGKIIRTVIFNCIYLIVSELFLSFYEK</sequence>
<dbReference type="GO" id="GO:0071897">
    <property type="term" value="P:DNA biosynthetic process"/>
    <property type="evidence" value="ECO:0007669"/>
    <property type="project" value="UniProtKB-ARBA"/>
</dbReference>
<dbReference type="InterPro" id="IPR036691">
    <property type="entry name" value="Endo/exonu/phosph_ase_sf"/>
</dbReference>
<dbReference type="InterPro" id="IPR043502">
    <property type="entry name" value="DNA/RNA_pol_sf"/>
</dbReference>
<dbReference type="AlphaFoldDB" id="A0ABD0TEW4"/>